<gene>
    <name evidence="1" type="ORF">CCO02nite_07360</name>
</gene>
<evidence type="ECO:0008006" key="3">
    <source>
        <dbReference type="Google" id="ProtNLM"/>
    </source>
</evidence>
<organism evidence="1 2">
    <name type="scientific">Cellulomonas composti</name>
    <dbReference type="NCBI Taxonomy" id="266130"/>
    <lineage>
        <taxon>Bacteria</taxon>
        <taxon>Bacillati</taxon>
        <taxon>Actinomycetota</taxon>
        <taxon>Actinomycetes</taxon>
        <taxon>Micrococcales</taxon>
        <taxon>Cellulomonadaceae</taxon>
        <taxon>Cellulomonas</taxon>
    </lineage>
</organism>
<dbReference type="OrthoDB" id="162563at2"/>
<sequence length="124" mass="13513">MSTWTSDELRRIGAADELEVSSLRPDGTPRPFVTIWSVVVDDILWIRSARGPDNGWFRRAAAAGEGRVRSGGVTRDVVFVVPDEPVHGALDVAYHRKYDRYGQGIVGAVVGPVAATATLRVDPR</sequence>
<accession>A0A511J7X1</accession>
<dbReference type="RefSeq" id="WP_146841683.1">
    <property type="nucleotide sequence ID" value="NZ_BJWG01000002.1"/>
</dbReference>
<name>A0A511J7X1_9CELL</name>
<comment type="caution">
    <text evidence="1">The sequence shown here is derived from an EMBL/GenBank/DDBJ whole genome shotgun (WGS) entry which is preliminary data.</text>
</comment>
<dbReference type="Pfam" id="PF10012">
    <property type="entry name" value="DUF2255"/>
    <property type="match status" value="1"/>
</dbReference>
<evidence type="ECO:0000313" key="1">
    <source>
        <dbReference type="EMBL" id="GEL94078.1"/>
    </source>
</evidence>
<protein>
    <recommendedName>
        <fullName evidence="3">DUF2255 domain-containing protein</fullName>
    </recommendedName>
</protein>
<dbReference type="AlphaFoldDB" id="A0A511J7X1"/>
<proteinExistence type="predicted"/>
<keyword evidence="2" id="KW-1185">Reference proteome</keyword>
<dbReference type="EMBL" id="BJWG01000002">
    <property type="protein sequence ID" value="GEL94078.1"/>
    <property type="molecule type" value="Genomic_DNA"/>
</dbReference>
<dbReference type="Proteomes" id="UP000321720">
    <property type="component" value="Unassembled WGS sequence"/>
</dbReference>
<evidence type="ECO:0000313" key="2">
    <source>
        <dbReference type="Proteomes" id="UP000321720"/>
    </source>
</evidence>
<reference evidence="1 2" key="1">
    <citation type="submission" date="2019-07" db="EMBL/GenBank/DDBJ databases">
        <title>Whole genome shotgun sequence of Cellulomonas composti NBRC 100758.</title>
        <authorList>
            <person name="Hosoyama A."/>
            <person name="Uohara A."/>
            <person name="Ohji S."/>
            <person name="Ichikawa N."/>
        </authorList>
    </citation>
    <scope>NUCLEOTIDE SEQUENCE [LARGE SCALE GENOMIC DNA]</scope>
    <source>
        <strain evidence="1 2">NBRC 100758</strain>
    </source>
</reference>
<dbReference type="InterPro" id="IPR016888">
    <property type="entry name" value="UCP028498"/>
</dbReference>